<accession>A0ABU9B9V3</accession>
<gene>
    <name evidence="3" type="ORF">AACH11_11985</name>
</gene>
<name>A0ABU9B9V3_9BURK</name>
<feature type="region of interest" description="Disordered" evidence="1">
    <location>
        <begin position="53"/>
        <end position="73"/>
    </location>
</feature>
<feature type="compositionally biased region" description="Low complexity" evidence="1">
    <location>
        <begin position="53"/>
        <end position="70"/>
    </location>
</feature>
<proteinExistence type="predicted"/>
<dbReference type="Pfam" id="PF10986">
    <property type="entry name" value="ZrgA"/>
    <property type="match status" value="1"/>
</dbReference>
<evidence type="ECO:0000313" key="4">
    <source>
        <dbReference type="Proteomes" id="UP001368500"/>
    </source>
</evidence>
<feature type="region of interest" description="Disordered" evidence="1">
    <location>
        <begin position="160"/>
        <end position="182"/>
    </location>
</feature>
<evidence type="ECO:0000256" key="1">
    <source>
        <dbReference type="SAM" id="MobiDB-lite"/>
    </source>
</evidence>
<feature type="signal peptide" evidence="2">
    <location>
        <begin position="1"/>
        <end position="49"/>
    </location>
</feature>
<dbReference type="InterPro" id="IPR021253">
    <property type="entry name" value="ZrgA-like"/>
</dbReference>
<evidence type="ECO:0000313" key="3">
    <source>
        <dbReference type="EMBL" id="MEK8026681.1"/>
    </source>
</evidence>
<organism evidence="3 4">
    <name type="scientific">Pseudaquabacterium rugosum</name>
    <dbReference type="NCBI Taxonomy" id="2984194"/>
    <lineage>
        <taxon>Bacteria</taxon>
        <taxon>Pseudomonadati</taxon>
        <taxon>Pseudomonadota</taxon>
        <taxon>Betaproteobacteria</taxon>
        <taxon>Burkholderiales</taxon>
        <taxon>Sphaerotilaceae</taxon>
        <taxon>Pseudaquabacterium</taxon>
    </lineage>
</organism>
<feature type="chain" id="PRO_5047103267" evidence="2">
    <location>
        <begin position="50"/>
        <end position="251"/>
    </location>
</feature>
<keyword evidence="4" id="KW-1185">Reference proteome</keyword>
<dbReference type="EMBL" id="JBBUTF010000009">
    <property type="protein sequence ID" value="MEK8026681.1"/>
    <property type="molecule type" value="Genomic_DNA"/>
</dbReference>
<reference evidence="3 4" key="1">
    <citation type="submission" date="2024-04" db="EMBL/GenBank/DDBJ databases">
        <title>Novel species of the genus Ideonella isolated from streams.</title>
        <authorList>
            <person name="Lu H."/>
        </authorList>
    </citation>
    <scope>NUCLEOTIDE SEQUENCE [LARGE SCALE GENOMIC DNA]</scope>
    <source>
        <strain evidence="3 4">BYS139W</strain>
    </source>
</reference>
<evidence type="ECO:0000256" key="2">
    <source>
        <dbReference type="SAM" id="SignalP"/>
    </source>
</evidence>
<sequence length="251" mass="26115">MSRLPFFFSGLRPSCLSSRARARGLLARGLALAAVSALCGLAPVASALAAGTSAPAVDPGHRPAAAGSPAAHHHGVGQLDIGLDGDRLQVTLTLPLDSLLGHERAPRTTAEREAARRAVQRLRATADWLRPDAAAACRLVDLAIEAPVLRAVLEGGTVPPAQAAPAPARATARPGPAAASSVLAPAVQDEGHADLDLDATWQCAAPGQLRTIEQRLFAQHPRLQTLEVRIAGPRGQRQRTLSRPQARIDGL</sequence>
<comment type="caution">
    <text evidence="3">The sequence shown here is derived from an EMBL/GenBank/DDBJ whole genome shotgun (WGS) entry which is preliminary data.</text>
</comment>
<keyword evidence="2" id="KW-0732">Signal</keyword>
<dbReference type="RefSeq" id="WP_341374464.1">
    <property type="nucleotide sequence ID" value="NZ_JBBUTF010000009.1"/>
</dbReference>
<dbReference type="Proteomes" id="UP001368500">
    <property type="component" value="Unassembled WGS sequence"/>
</dbReference>
<protein>
    <submittedName>
        <fullName evidence="3">DUF2796 domain-containing protein</fullName>
    </submittedName>
</protein>